<dbReference type="EMBL" id="JACAZF010000002">
    <property type="protein sequence ID" value="KAF7311783.1"/>
    <property type="molecule type" value="Genomic_DNA"/>
</dbReference>
<accession>A0A8H6T659</accession>
<organism evidence="2 3">
    <name type="scientific">Mycena indigotica</name>
    <dbReference type="NCBI Taxonomy" id="2126181"/>
    <lineage>
        <taxon>Eukaryota</taxon>
        <taxon>Fungi</taxon>
        <taxon>Dikarya</taxon>
        <taxon>Basidiomycota</taxon>
        <taxon>Agaricomycotina</taxon>
        <taxon>Agaricomycetes</taxon>
        <taxon>Agaricomycetidae</taxon>
        <taxon>Agaricales</taxon>
        <taxon>Marasmiineae</taxon>
        <taxon>Mycenaceae</taxon>
        <taxon>Mycena</taxon>
    </lineage>
</organism>
<keyword evidence="3" id="KW-1185">Reference proteome</keyword>
<feature type="region of interest" description="Disordered" evidence="1">
    <location>
        <begin position="177"/>
        <end position="198"/>
    </location>
</feature>
<evidence type="ECO:0000313" key="3">
    <source>
        <dbReference type="Proteomes" id="UP000636479"/>
    </source>
</evidence>
<dbReference type="Proteomes" id="UP000636479">
    <property type="component" value="Unassembled WGS sequence"/>
</dbReference>
<reference evidence="2" key="1">
    <citation type="submission" date="2020-05" db="EMBL/GenBank/DDBJ databases">
        <title>Mycena genomes resolve the evolution of fungal bioluminescence.</title>
        <authorList>
            <person name="Tsai I.J."/>
        </authorList>
    </citation>
    <scope>NUCLEOTIDE SEQUENCE</scope>
    <source>
        <strain evidence="2">171206Taipei</strain>
    </source>
</reference>
<name>A0A8H6T659_9AGAR</name>
<proteinExistence type="predicted"/>
<gene>
    <name evidence="2" type="ORF">MIND_00188800</name>
</gene>
<dbReference type="RefSeq" id="XP_037223891.1">
    <property type="nucleotide sequence ID" value="XM_037358796.1"/>
</dbReference>
<feature type="compositionally biased region" description="Polar residues" evidence="1">
    <location>
        <begin position="240"/>
        <end position="250"/>
    </location>
</feature>
<dbReference type="GeneID" id="59341312"/>
<dbReference type="AlphaFoldDB" id="A0A8H6T659"/>
<evidence type="ECO:0000256" key="1">
    <source>
        <dbReference type="SAM" id="MobiDB-lite"/>
    </source>
</evidence>
<evidence type="ECO:0000313" key="2">
    <source>
        <dbReference type="EMBL" id="KAF7311783.1"/>
    </source>
</evidence>
<feature type="compositionally biased region" description="Polar residues" evidence="1">
    <location>
        <begin position="185"/>
        <end position="198"/>
    </location>
</feature>
<protein>
    <submittedName>
        <fullName evidence="2">Uncharacterized protein</fullName>
    </submittedName>
</protein>
<comment type="caution">
    <text evidence="2">The sequence shown here is derived from an EMBL/GenBank/DDBJ whole genome shotgun (WGS) entry which is preliminary data.</text>
</comment>
<sequence length="295" mass="33469">MPISLGTPINDPGDLLGAIVWCEQSQQNLWPFLVVWMEFFNDHTVLLSLARLKPAASDTFPWSHISNQPSMIWRHRDVSIWIDKPLVVQVVYGDAKRMHVDSDPSFSTPDVRWYNLNAYWCRTRTRREQYLPFYTTPSMSSPMYHNNTMNHMSPLQRSILSISTRHGALPHFNIGTYWQQRDDPTNSQPQSSPGPLQISTTAAGFEVQMSYAHDKSSVAIATDHPVAITKARQHQHGRHSTVTSYTNSTGSSIDPRIMRVYRHPNIAGVLWDADVGLISLAPGTHPPRIVITQYP</sequence>
<feature type="region of interest" description="Disordered" evidence="1">
    <location>
        <begin position="230"/>
        <end position="250"/>
    </location>
</feature>